<comment type="caution">
    <text evidence="1">The sequence shown here is derived from an EMBL/GenBank/DDBJ whole genome shotgun (WGS) entry which is preliminary data.</text>
</comment>
<gene>
    <name evidence="1" type="ORF">AVEN_54735_1</name>
</gene>
<reference evidence="1 2" key="1">
    <citation type="journal article" date="2019" name="Sci. Rep.">
        <title>Orb-weaving spider Araneus ventricosus genome elucidates the spidroin gene catalogue.</title>
        <authorList>
            <person name="Kono N."/>
            <person name="Nakamura H."/>
            <person name="Ohtoshi R."/>
            <person name="Moran D.A.P."/>
            <person name="Shinohara A."/>
            <person name="Yoshida Y."/>
            <person name="Fujiwara M."/>
            <person name="Mori M."/>
            <person name="Tomita M."/>
            <person name="Arakawa K."/>
        </authorList>
    </citation>
    <scope>NUCLEOTIDE SEQUENCE [LARGE SCALE GENOMIC DNA]</scope>
</reference>
<proteinExistence type="predicted"/>
<keyword evidence="2" id="KW-1185">Reference proteome</keyword>
<dbReference type="AlphaFoldDB" id="A0A4Y2FBY3"/>
<protein>
    <submittedName>
        <fullName evidence="1">Uncharacterized protein</fullName>
    </submittedName>
</protein>
<organism evidence="1 2">
    <name type="scientific">Araneus ventricosus</name>
    <name type="common">Orbweaver spider</name>
    <name type="synonym">Epeira ventricosa</name>
    <dbReference type="NCBI Taxonomy" id="182803"/>
    <lineage>
        <taxon>Eukaryota</taxon>
        <taxon>Metazoa</taxon>
        <taxon>Ecdysozoa</taxon>
        <taxon>Arthropoda</taxon>
        <taxon>Chelicerata</taxon>
        <taxon>Arachnida</taxon>
        <taxon>Araneae</taxon>
        <taxon>Araneomorphae</taxon>
        <taxon>Entelegynae</taxon>
        <taxon>Araneoidea</taxon>
        <taxon>Araneidae</taxon>
        <taxon>Araneus</taxon>
    </lineage>
</organism>
<dbReference type="Proteomes" id="UP000499080">
    <property type="component" value="Unassembled WGS sequence"/>
</dbReference>
<dbReference type="EMBL" id="BGPR01000875">
    <property type="protein sequence ID" value="GBM38701.1"/>
    <property type="molecule type" value="Genomic_DNA"/>
</dbReference>
<sequence>MRYGRRQTLVTRWTTGRRLVIVTDDEELNAVTNQSSPTTCLDDIFHQSSKRDSLCQTTRQAFERAIATALHSDITHVSHLTLKFSEGDPQVRREPDSVEPLLRLKKWFRALHRCNRWTIVPRDRRASRHYERVDALKSN</sequence>
<evidence type="ECO:0000313" key="2">
    <source>
        <dbReference type="Proteomes" id="UP000499080"/>
    </source>
</evidence>
<evidence type="ECO:0000313" key="1">
    <source>
        <dbReference type="EMBL" id="GBM38701.1"/>
    </source>
</evidence>
<accession>A0A4Y2FBY3</accession>
<name>A0A4Y2FBY3_ARAVE</name>